<dbReference type="InterPro" id="IPR001608">
    <property type="entry name" value="Ala_racemase_N"/>
</dbReference>
<dbReference type="PANTHER" id="PTHR30511:SF0">
    <property type="entry name" value="ALANINE RACEMASE, CATABOLIC-RELATED"/>
    <property type="match status" value="1"/>
</dbReference>
<dbReference type="SUPFAM" id="SSF51419">
    <property type="entry name" value="PLP-binding barrel"/>
    <property type="match status" value="1"/>
</dbReference>
<organism evidence="5">
    <name type="scientific">freshwater metagenome</name>
    <dbReference type="NCBI Taxonomy" id="449393"/>
    <lineage>
        <taxon>unclassified sequences</taxon>
        <taxon>metagenomes</taxon>
        <taxon>ecological metagenomes</taxon>
    </lineage>
</organism>
<reference evidence="5" key="1">
    <citation type="submission" date="2014-06" db="EMBL/GenBank/DDBJ databases">
        <title>Key roles for freshwater Actinobacteria revealed by deep metagenomic sequencing.</title>
        <authorList>
            <person name="Ghai R."/>
            <person name="Mizuno C.M."/>
            <person name="Picazo A."/>
            <person name="Camacho A."/>
            <person name="Rodriguez-Valera F."/>
        </authorList>
    </citation>
    <scope>NUCLEOTIDE SEQUENCE</scope>
</reference>
<dbReference type="FunFam" id="2.40.37.10:FF:000015">
    <property type="entry name" value="Alanine racemase"/>
    <property type="match status" value="1"/>
</dbReference>
<evidence type="ECO:0000256" key="2">
    <source>
        <dbReference type="ARBA" id="ARBA00022898"/>
    </source>
</evidence>
<dbReference type="GO" id="GO:0008784">
    <property type="term" value="F:alanine racemase activity"/>
    <property type="evidence" value="ECO:0007669"/>
    <property type="project" value="InterPro"/>
</dbReference>
<keyword evidence="2" id="KW-0663">Pyridoxal phosphate</keyword>
<protein>
    <recommendedName>
        <fullName evidence="4">Alanine racemase C-terminal domain-containing protein</fullName>
    </recommendedName>
</protein>
<dbReference type="SUPFAM" id="SSF50621">
    <property type="entry name" value="Alanine racemase C-terminal domain-like"/>
    <property type="match status" value="1"/>
</dbReference>
<name>A0A094QW43_9ZZZZ</name>
<dbReference type="Gene3D" id="3.20.20.10">
    <property type="entry name" value="Alanine racemase"/>
    <property type="match status" value="1"/>
</dbReference>
<dbReference type="GO" id="GO:0030170">
    <property type="term" value="F:pyridoxal phosphate binding"/>
    <property type="evidence" value="ECO:0007669"/>
    <property type="project" value="TreeGrafter"/>
</dbReference>
<comment type="cofactor">
    <cofactor evidence="1">
        <name>pyridoxal 5'-phosphate</name>
        <dbReference type="ChEBI" id="CHEBI:597326"/>
    </cofactor>
</comment>
<gene>
    <name evidence="5" type="ORF">GM51_8210</name>
</gene>
<dbReference type="InterPro" id="IPR009006">
    <property type="entry name" value="Ala_racemase/Decarboxylase_C"/>
</dbReference>
<dbReference type="Pfam" id="PF01168">
    <property type="entry name" value="Ala_racemase_N"/>
    <property type="match status" value="1"/>
</dbReference>
<dbReference type="EMBL" id="JNSL01000042">
    <property type="protein sequence ID" value="KGA18516.1"/>
    <property type="molecule type" value="Genomic_DNA"/>
</dbReference>
<sequence length="377" mass="40024">MSAHVTARIDLGALAHNVRVLKDRTGGRKLMVVVKADAYGHGLVKCGQAAVNAGADYLGVALLEEAVALREGGVPGPILAWLNTSNDRFAECIARDIDLGVNSVATLKAISNAAYSVDRVARIHVKVDTGLNRNGVTLTDLPELILALRKAEDEVTVKVVGVMSHFAYADEPSHSTIAAQIEEFKTAVDLLEAANFELEVKHLANSAATLALPDTYFNMVRPGVAAYGVSPGEEVGVATDFDLKPVMTLCAPIALLKKVPAGSGVSYAHQYHTKSDTTLALIPAGYADGIPRSATNLGPVLVGGEIRKIAGRVCMDQFVLDVGDLEVSLGDEVVLFGDPARGEPSVEDWAHAAGTISYEIITRIGPRVHREFINNSW</sequence>
<dbReference type="CDD" id="cd00430">
    <property type="entry name" value="PLPDE_III_AR"/>
    <property type="match status" value="1"/>
</dbReference>
<dbReference type="NCBIfam" id="TIGR00492">
    <property type="entry name" value="alr"/>
    <property type="match status" value="1"/>
</dbReference>
<dbReference type="InterPro" id="IPR020622">
    <property type="entry name" value="Ala_racemase_pyridoxalP-BS"/>
</dbReference>
<dbReference type="PRINTS" id="PR00992">
    <property type="entry name" value="ALARACEMASE"/>
</dbReference>
<dbReference type="GO" id="GO:0030632">
    <property type="term" value="P:D-alanine biosynthetic process"/>
    <property type="evidence" value="ECO:0007669"/>
    <property type="project" value="TreeGrafter"/>
</dbReference>
<feature type="domain" description="Alanine racemase C-terminal" evidence="4">
    <location>
        <begin position="246"/>
        <end position="373"/>
    </location>
</feature>
<dbReference type="InterPro" id="IPR000821">
    <property type="entry name" value="Ala_racemase"/>
</dbReference>
<evidence type="ECO:0000256" key="1">
    <source>
        <dbReference type="ARBA" id="ARBA00001933"/>
    </source>
</evidence>
<dbReference type="FunFam" id="3.20.20.10:FF:000002">
    <property type="entry name" value="Alanine racemase"/>
    <property type="match status" value="1"/>
</dbReference>
<evidence type="ECO:0000313" key="5">
    <source>
        <dbReference type="EMBL" id="KGA18516.1"/>
    </source>
</evidence>
<comment type="caution">
    <text evidence="5">The sequence shown here is derived from an EMBL/GenBank/DDBJ whole genome shotgun (WGS) entry which is preliminary data.</text>
</comment>
<dbReference type="GO" id="GO:0005829">
    <property type="term" value="C:cytosol"/>
    <property type="evidence" value="ECO:0007669"/>
    <property type="project" value="TreeGrafter"/>
</dbReference>
<dbReference type="SMART" id="SM01005">
    <property type="entry name" value="Ala_racemase_C"/>
    <property type="match status" value="1"/>
</dbReference>
<dbReference type="Gene3D" id="2.40.37.10">
    <property type="entry name" value="Lyase, Ornithine Decarboxylase, Chain A, domain 1"/>
    <property type="match status" value="1"/>
</dbReference>
<evidence type="ECO:0000259" key="4">
    <source>
        <dbReference type="SMART" id="SM01005"/>
    </source>
</evidence>
<dbReference type="InterPro" id="IPR011079">
    <property type="entry name" value="Ala_racemase_C"/>
</dbReference>
<dbReference type="Pfam" id="PF00842">
    <property type="entry name" value="Ala_racemase_C"/>
    <property type="match status" value="1"/>
</dbReference>
<dbReference type="PANTHER" id="PTHR30511">
    <property type="entry name" value="ALANINE RACEMASE"/>
    <property type="match status" value="1"/>
</dbReference>
<accession>A0A094QW43</accession>
<keyword evidence="3" id="KW-0413">Isomerase</keyword>
<dbReference type="InterPro" id="IPR029066">
    <property type="entry name" value="PLP-binding_barrel"/>
</dbReference>
<proteinExistence type="inferred from homology"/>
<dbReference type="GO" id="GO:0009252">
    <property type="term" value="P:peptidoglycan biosynthetic process"/>
    <property type="evidence" value="ECO:0007669"/>
    <property type="project" value="TreeGrafter"/>
</dbReference>
<dbReference type="HAMAP" id="MF_01201">
    <property type="entry name" value="Ala_racemase"/>
    <property type="match status" value="1"/>
</dbReference>
<evidence type="ECO:0000256" key="3">
    <source>
        <dbReference type="ARBA" id="ARBA00023235"/>
    </source>
</evidence>
<dbReference type="AlphaFoldDB" id="A0A094QW43"/>
<dbReference type="PROSITE" id="PS00395">
    <property type="entry name" value="ALANINE_RACEMASE"/>
    <property type="match status" value="1"/>
</dbReference>